<gene>
    <name evidence="4" type="primary">cobD</name>
    <name evidence="4" type="ORF">OXPF_06340</name>
</gene>
<feature type="domain" description="Aminotransferase class I/classII large" evidence="3">
    <location>
        <begin position="6"/>
        <end position="327"/>
    </location>
</feature>
<dbReference type="Proteomes" id="UP000050326">
    <property type="component" value="Unassembled WGS sequence"/>
</dbReference>
<dbReference type="Gene3D" id="3.40.640.10">
    <property type="entry name" value="Type I PLP-dependent aspartate aminotransferase-like (Major domain)"/>
    <property type="match status" value="1"/>
</dbReference>
<dbReference type="PANTHER" id="PTHR42885:SF1">
    <property type="entry name" value="THREONINE-PHOSPHATE DECARBOXYLASE"/>
    <property type="match status" value="1"/>
</dbReference>
<dbReference type="GO" id="GO:0048472">
    <property type="term" value="F:threonine-phosphate decarboxylase activity"/>
    <property type="evidence" value="ECO:0007669"/>
    <property type="project" value="UniProtKB-EC"/>
</dbReference>
<reference evidence="4 5" key="1">
    <citation type="submission" date="2015-09" db="EMBL/GenBank/DDBJ databases">
        <title>Genome sequence of Oxobacter pfennigii DSM 3222.</title>
        <authorList>
            <person name="Poehlein A."/>
            <person name="Bengelsdorf F.R."/>
            <person name="Schiel-Bengelsdorf B."/>
            <person name="Duerre P."/>
            <person name="Daniel R."/>
        </authorList>
    </citation>
    <scope>NUCLEOTIDE SEQUENCE [LARGE SCALE GENOMIC DNA]</scope>
    <source>
        <strain evidence="4 5">DSM 3222</strain>
    </source>
</reference>
<dbReference type="InterPro" id="IPR015422">
    <property type="entry name" value="PyrdxlP-dep_Trfase_small"/>
</dbReference>
<evidence type="ECO:0000313" key="5">
    <source>
        <dbReference type="Proteomes" id="UP000050326"/>
    </source>
</evidence>
<name>A0A0P8YDT3_9CLOT</name>
<accession>A0A0P8YDT3</accession>
<dbReference type="InterPro" id="IPR015424">
    <property type="entry name" value="PyrdxlP-dep_Trfase"/>
</dbReference>
<keyword evidence="4" id="KW-0456">Lyase</keyword>
<dbReference type="AlphaFoldDB" id="A0A0P8YDT3"/>
<organism evidence="4 5">
    <name type="scientific">Oxobacter pfennigii</name>
    <dbReference type="NCBI Taxonomy" id="36849"/>
    <lineage>
        <taxon>Bacteria</taxon>
        <taxon>Bacillati</taxon>
        <taxon>Bacillota</taxon>
        <taxon>Clostridia</taxon>
        <taxon>Eubacteriales</taxon>
        <taxon>Clostridiaceae</taxon>
        <taxon>Oxobacter</taxon>
    </lineage>
</organism>
<comment type="caution">
    <text evidence="4">The sequence shown here is derived from an EMBL/GenBank/DDBJ whole genome shotgun (WGS) entry which is preliminary data.</text>
</comment>
<dbReference type="PANTHER" id="PTHR42885">
    <property type="entry name" value="HISTIDINOL-PHOSPHATE AMINOTRANSFERASE-RELATED"/>
    <property type="match status" value="1"/>
</dbReference>
<dbReference type="EC" id="4.1.1.81" evidence="4"/>
<evidence type="ECO:0000256" key="1">
    <source>
        <dbReference type="ARBA" id="ARBA00001933"/>
    </source>
</evidence>
<dbReference type="STRING" id="36849.OXPF_06340"/>
<proteinExistence type="predicted"/>
<dbReference type="Gene3D" id="3.90.1150.10">
    <property type="entry name" value="Aspartate Aminotransferase, domain 1"/>
    <property type="match status" value="1"/>
</dbReference>
<dbReference type="PATRIC" id="fig|36849.3.peg.681"/>
<dbReference type="GO" id="GO:0030170">
    <property type="term" value="F:pyridoxal phosphate binding"/>
    <property type="evidence" value="ECO:0007669"/>
    <property type="project" value="InterPro"/>
</dbReference>
<dbReference type="CDD" id="cd00609">
    <property type="entry name" value="AAT_like"/>
    <property type="match status" value="1"/>
</dbReference>
<keyword evidence="2" id="KW-0663">Pyridoxal phosphate</keyword>
<protein>
    <submittedName>
        <fullName evidence="4">Threonine-phosphate decarboxylase</fullName>
        <ecNumber evidence="4">4.1.1.81</ecNumber>
    </submittedName>
</protein>
<comment type="cofactor">
    <cofactor evidence="1">
        <name>pyridoxal 5'-phosphate</name>
        <dbReference type="ChEBI" id="CHEBI:597326"/>
    </cofactor>
</comment>
<evidence type="ECO:0000259" key="3">
    <source>
        <dbReference type="Pfam" id="PF00155"/>
    </source>
</evidence>
<evidence type="ECO:0000256" key="2">
    <source>
        <dbReference type="ARBA" id="ARBA00022898"/>
    </source>
</evidence>
<dbReference type="Pfam" id="PF00155">
    <property type="entry name" value="Aminotran_1_2"/>
    <property type="match status" value="1"/>
</dbReference>
<evidence type="ECO:0000313" key="4">
    <source>
        <dbReference type="EMBL" id="KPU45401.1"/>
    </source>
</evidence>
<sequence>MADGADIIDFSSNINPLGPPAGLKEVLIKSYDELISYPDIKYRELRENISAYLGCHSDEVMTGNGALEIINNVSLLFKRVVVFTPCFIEYIKRPEILGREVVRLRLDNDFKIDLGELNKALKEGDLLILGNPNNPTAKRIPEDMLYKIQSITKERNAFLLLDEAFYEFCPFDYDSIKLFHNAQNVCIIRAATKFFALPGIRLGYAYAKGDFVKRYNEIESPWSVNSFANAAARNIFKDVRYIENTREYIKKEREFLLTELSGIDYLKVFDSQVNFILIKLLKYDEDILFDKFLKNGILIRKASSFEGLDKSYIRIAVKDHDSNKRIVNCFKECV</sequence>
<dbReference type="InterPro" id="IPR004839">
    <property type="entry name" value="Aminotransferase_I/II_large"/>
</dbReference>
<dbReference type="OrthoDB" id="9813612at2"/>
<keyword evidence="5" id="KW-1185">Reference proteome</keyword>
<dbReference type="InterPro" id="IPR015421">
    <property type="entry name" value="PyrdxlP-dep_Trfase_major"/>
</dbReference>
<dbReference type="EMBL" id="LKET01000021">
    <property type="protein sequence ID" value="KPU45401.1"/>
    <property type="molecule type" value="Genomic_DNA"/>
</dbReference>
<dbReference type="SUPFAM" id="SSF53383">
    <property type="entry name" value="PLP-dependent transferases"/>
    <property type="match status" value="1"/>
</dbReference>